<keyword evidence="2" id="KW-1185">Reference proteome</keyword>
<reference evidence="1 2" key="2">
    <citation type="submission" date="2019-04" db="EMBL/GenBank/DDBJ databases">
        <title>The genome sequence of big-headed turtle.</title>
        <authorList>
            <person name="Gong S."/>
        </authorList>
    </citation>
    <scope>NUCLEOTIDE SEQUENCE [LARGE SCALE GENOMIC DNA]</scope>
    <source>
        <strain evidence="1">DO16091913</strain>
        <tissue evidence="1">Muscle</tissue>
    </source>
</reference>
<proteinExistence type="predicted"/>
<gene>
    <name evidence="1" type="ORF">DR999_PMT15170</name>
</gene>
<sequence>MRRREASKPLYQENQATPTVYIPLLYCWVTGSSIVSWLDLRVAEAIKAKDLITLQNPIRPMSRCQVTTLASLLTTGNDKSGAAFFHALPLVLSCLQRAWTMLPFCVSSILHSLLINMNEDTRQQSQDLDINA</sequence>
<evidence type="ECO:0000313" key="1">
    <source>
        <dbReference type="EMBL" id="TFK02493.1"/>
    </source>
</evidence>
<name>A0A4D9E6F9_9SAUR</name>
<evidence type="ECO:0000313" key="2">
    <source>
        <dbReference type="Proteomes" id="UP000297703"/>
    </source>
</evidence>
<accession>A0A4D9E6F9</accession>
<dbReference type="EMBL" id="QXTE01000187">
    <property type="protein sequence ID" value="TFK02493.1"/>
    <property type="molecule type" value="Genomic_DNA"/>
</dbReference>
<protein>
    <submittedName>
        <fullName evidence="1">Splicing factor 3A subunit 1</fullName>
    </submittedName>
</protein>
<dbReference type="Proteomes" id="UP000297703">
    <property type="component" value="Unassembled WGS sequence"/>
</dbReference>
<reference evidence="1 2" key="1">
    <citation type="submission" date="2019-04" db="EMBL/GenBank/DDBJ databases">
        <title>Draft genome of the big-headed turtle Platysternon megacephalum.</title>
        <authorList>
            <person name="Gong S."/>
        </authorList>
    </citation>
    <scope>NUCLEOTIDE SEQUENCE [LARGE SCALE GENOMIC DNA]</scope>
    <source>
        <strain evidence="1">DO16091913</strain>
        <tissue evidence="1">Muscle</tissue>
    </source>
</reference>
<dbReference type="AlphaFoldDB" id="A0A4D9E6F9"/>
<comment type="caution">
    <text evidence="1">The sequence shown here is derived from an EMBL/GenBank/DDBJ whole genome shotgun (WGS) entry which is preliminary data.</text>
</comment>
<organism evidence="1 2">
    <name type="scientific">Platysternon megacephalum</name>
    <name type="common">big-headed turtle</name>
    <dbReference type="NCBI Taxonomy" id="55544"/>
    <lineage>
        <taxon>Eukaryota</taxon>
        <taxon>Metazoa</taxon>
        <taxon>Chordata</taxon>
        <taxon>Craniata</taxon>
        <taxon>Vertebrata</taxon>
        <taxon>Euteleostomi</taxon>
        <taxon>Archelosauria</taxon>
        <taxon>Testudinata</taxon>
        <taxon>Testudines</taxon>
        <taxon>Cryptodira</taxon>
        <taxon>Durocryptodira</taxon>
        <taxon>Testudinoidea</taxon>
        <taxon>Platysternidae</taxon>
        <taxon>Platysternon</taxon>
    </lineage>
</organism>